<sequence>MEEDNYLQNLSKAIGLSVDRLVSIQSNLGLSVSAAVPADIISCIMEKVEEESIQILPDLCLGEVKFYDEHKNFFGVIHQIASASDSCPESVKFYDTDSVSNSFPDGCLVLFRLKRTSDKAKAHEVVQLKEASYSKLLAALQELLSHKSQCIPRLLGAPQFKAGAIISTSLRKQLLTTLQEGVVDKSVSERDINQAWQGLERLRAENEDFLVFLQNLMQRRQPTLRGIVAALHKRKLHIEGDLQNQIRESLLLEIERDRYIKPSELQGIMSSLKWLGAGKGEIMRVTAGSIISQLGYELGSLIKTRGDEGDLLLEVFILTHLESVSSYRSQQNGRDIYDIGIILKQSDFSSDKQALLATLEAHVLADRTRYSSSVIRALYSLTGNPSALESVVVKTTSDFERLCREIPNASGGLITIGVKAHIKSVALRLLGESSYPSPGLKDLGKIISACQQVEVGLTVEEVSIIANAESKWSVDTFIEYIRFLESSQAEELLAEFIRERFQSKDFRDKQYSLLKILIELQHIPLIAKLCLQAWPCEPGYSQHNLCDEVLSKDLNLFQYVDDKLLAAITVETNYELLQLSIEQRSIRIVQALLANAVFDKQESLHEFADWCQQNKSSVEYCVDILSETNAFQVPGRAKDNMGYMCLFAWYHIESATIKRLVDNCDDIRREYLIKYLLYRVYQRGKGAGMPHIKGIEVLRTITEGIKTTALSLNLICFFIKRAPQSGDNLLGLLNSFIYKEIEQEKAGDYSSFKNAFLIKKLSRKCSGRKLQSDSTFREWKQGSVSRVYIDRSRYRVTEHLGIFCEGRPWKSLTAYDSEQNRSTTVHIHYCRGCACYEPNMDPQLRGHFSDWTISEVLAVLGYSIDRLVISTIAGWANRMNEILDHLQCRTCKSVLRPKAMDFDTLGYYAVPIFYCLNNSCADYRQEIRFTHCIKCHGLIDSRDCKPCSNGWLICPDSSCKGCCPTHSGKSYTPVKVQRNEMPDF</sequence>
<reference evidence="2" key="1">
    <citation type="submission" date="2017-06" db="EMBL/GenBank/DDBJ databases">
        <authorList>
            <person name="Varghese N."/>
            <person name="Submissions S."/>
        </authorList>
    </citation>
    <scope>NUCLEOTIDE SEQUENCE [LARGE SCALE GENOMIC DNA]</scope>
    <source>
        <strain evidence="2">DSM 28041</strain>
    </source>
</reference>
<dbReference type="AlphaFoldDB" id="A0A239AUE9"/>
<keyword evidence="2" id="KW-1185">Reference proteome</keyword>
<accession>A0A239AUE9</accession>
<name>A0A239AUE9_9BACT</name>
<evidence type="ECO:0000313" key="2">
    <source>
        <dbReference type="Proteomes" id="UP000198310"/>
    </source>
</evidence>
<gene>
    <name evidence="1" type="ORF">SAMN06269173_11556</name>
</gene>
<proteinExistence type="predicted"/>
<organism evidence="1 2">
    <name type="scientific">Hymenobacter mucosus</name>
    <dbReference type="NCBI Taxonomy" id="1411120"/>
    <lineage>
        <taxon>Bacteria</taxon>
        <taxon>Pseudomonadati</taxon>
        <taxon>Bacteroidota</taxon>
        <taxon>Cytophagia</taxon>
        <taxon>Cytophagales</taxon>
        <taxon>Hymenobacteraceae</taxon>
        <taxon>Hymenobacter</taxon>
    </lineage>
</organism>
<evidence type="ECO:0000313" key="1">
    <source>
        <dbReference type="EMBL" id="SNR99326.1"/>
    </source>
</evidence>
<protein>
    <submittedName>
        <fullName evidence="1">Uncharacterized protein</fullName>
    </submittedName>
</protein>
<dbReference type="EMBL" id="FZNS01000015">
    <property type="protein sequence ID" value="SNR99326.1"/>
    <property type="molecule type" value="Genomic_DNA"/>
</dbReference>
<dbReference type="Proteomes" id="UP000198310">
    <property type="component" value="Unassembled WGS sequence"/>
</dbReference>